<evidence type="ECO:0000313" key="1">
    <source>
        <dbReference type="EMBL" id="CAD8645816.1"/>
    </source>
</evidence>
<proteinExistence type="predicted"/>
<sequence length="520" mass="58287">MISAIAKDLGIESHFNGSEPIRISTYGSKVTRKAKELKRRLLFSCSTIANRVSADINPVSEAPGPTAERFTVRLAAKIDTNDLKYSGSDSTLCNETKVQLFTQLSSLCTTTNIRPDLWFKIKSGAADIPVLIVQLVSGSKGTLSLKQTILKLVCFTIDQLRLYMNLRNRPVSEVSSLVFPRNEGPDSGVTVVTVRFSPDDWNFRVSFKNVAKTQVCAVMKDILLQNIAFLRNHTLCSGPWYLVKIYDLPENTTQVACKHTIVLKQDRSGGTVYLKYSPHLKSQAQLYSLLISKVNCSLDGVNTVAVRPSSVEEIHGHDFFVFPAVEPPLSTTRILSCFGDFVVKSAEALQILHTKDRLAHLDIRTFNLGYILRNEYKEAKIVFIDLDTSTKKLKNAVGDSTNIEQLRRPDGWSKKVEFNADNCDWRQWAMMIWALLQTSQEQKIYEGKVQSCPFPFLEDILTGKTMDWDLLSSAELVCRLEMWLHSDAFKIISDGVKALGASTIAAQVKDAKYNPLNLRC</sequence>
<name>A0A7S0MPF3_9CRYP</name>
<dbReference type="AlphaFoldDB" id="A0A7S0MPF3"/>
<protein>
    <recommendedName>
        <fullName evidence="2">Protein kinase domain-containing protein</fullName>
    </recommendedName>
</protein>
<organism evidence="1">
    <name type="scientific">Cryptomonas curvata</name>
    <dbReference type="NCBI Taxonomy" id="233186"/>
    <lineage>
        <taxon>Eukaryota</taxon>
        <taxon>Cryptophyceae</taxon>
        <taxon>Cryptomonadales</taxon>
        <taxon>Cryptomonadaceae</taxon>
        <taxon>Cryptomonas</taxon>
    </lineage>
</organism>
<gene>
    <name evidence="1" type="ORF">CCUR1050_LOCUS23501</name>
</gene>
<evidence type="ECO:0008006" key="2">
    <source>
        <dbReference type="Google" id="ProtNLM"/>
    </source>
</evidence>
<reference evidence="1" key="1">
    <citation type="submission" date="2021-01" db="EMBL/GenBank/DDBJ databases">
        <authorList>
            <person name="Corre E."/>
            <person name="Pelletier E."/>
            <person name="Niang G."/>
            <person name="Scheremetjew M."/>
            <person name="Finn R."/>
            <person name="Kale V."/>
            <person name="Holt S."/>
            <person name="Cochrane G."/>
            <person name="Meng A."/>
            <person name="Brown T."/>
            <person name="Cohen L."/>
        </authorList>
    </citation>
    <scope>NUCLEOTIDE SEQUENCE</scope>
    <source>
        <strain evidence="1">CCAP979/52</strain>
    </source>
</reference>
<dbReference type="EMBL" id="HBEZ01042730">
    <property type="protein sequence ID" value="CAD8645816.1"/>
    <property type="molecule type" value="Transcribed_RNA"/>
</dbReference>
<accession>A0A7S0MPF3</accession>